<dbReference type="OrthoDB" id="3518078at2"/>
<evidence type="ECO:0000256" key="1">
    <source>
        <dbReference type="SAM" id="Phobius"/>
    </source>
</evidence>
<name>A0A5S4FET7_9ACTN</name>
<protein>
    <submittedName>
        <fullName evidence="2">Uncharacterized protein</fullName>
    </submittedName>
</protein>
<dbReference type="AlphaFoldDB" id="A0A5S4FET7"/>
<keyword evidence="1" id="KW-0812">Transmembrane</keyword>
<accession>A0A5S4FET7</accession>
<organism evidence="2 3">
    <name type="scientific">Nonomuraea zeae</name>
    <dbReference type="NCBI Taxonomy" id="1642303"/>
    <lineage>
        <taxon>Bacteria</taxon>
        <taxon>Bacillati</taxon>
        <taxon>Actinomycetota</taxon>
        <taxon>Actinomycetes</taxon>
        <taxon>Streptosporangiales</taxon>
        <taxon>Streptosporangiaceae</taxon>
        <taxon>Nonomuraea</taxon>
    </lineage>
</organism>
<dbReference type="RefSeq" id="WP_138697756.1">
    <property type="nucleotide sequence ID" value="NZ_JBHSAZ010000016.1"/>
</dbReference>
<reference evidence="2 3" key="1">
    <citation type="submission" date="2019-05" db="EMBL/GenBank/DDBJ databases">
        <title>Draft genome sequence of Nonomuraea zeae DSM 100528.</title>
        <authorList>
            <person name="Saricaoglu S."/>
            <person name="Isik K."/>
        </authorList>
    </citation>
    <scope>NUCLEOTIDE SEQUENCE [LARGE SCALE GENOMIC DNA]</scope>
    <source>
        <strain evidence="2 3">DSM 100528</strain>
    </source>
</reference>
<keyword evidence="1" id="KW-0472">Membrane</keyword>
<comment type="caution">
    <text evidence="2">The sequence shown here is derived from an EMBL/GenBank/DDBJ whole genome shotgun (WGS) entry which is preliminary data.</text>
</comment>
<proteinExistence type="predicted"/>
<dbReference type="Proteomes" id="UP000306628">
    <property type="component" value="Unassembled WGS sequence"/>
</dbReference>
<keyword evidence="3" id="KW-1185">Reference proteome</keyword>
<gene>
    <name evidence="2" type="ORF">ETD85_54670</name>
</gene>
<sequence length="660" mass="70655">MNGANDLERRLRSALDARAGTFEASADAWQRVREREPRPSRARWLLAALPVALLAVFVPVLLNGGLGRNTANDPDELHRQIMGDRTAAGESVTVDDPAGGGRLRLWFARGSLGNPELCYLHEPAAAAPYGSCDGLVGSFLDRAGWFAGSTAKNGEPAAMDYGVARQNATSVTAVTKGGRTIAGELLRPAGAPFLLWTVTYAAQDPVSKVSFTDTDGRRTELPRSALTRGMQADRPTGAPVELPGGLMVGPYQRKDGPALIWTRHGETLGMTSLKPEHLGQQPLTIRGGENLYFGLARKDVTAVTMTAEGGATAMAAIRPDPWGLGFGLIALTRPGERDAGYRIAAYDVAGKEVWHHEQAPLTPASPDTNRRRVGDVVTVPGTEEFSYGPVRLWFVKEQSTDLMLCHSGGVGPAGNRSGGCGLASFDDPNGFSHGSADTYLPEPGASVAFGTAGLDWESIDAVLPDGSRMPAALVPVKGLPGRIWHVKHPLGTRIAAFAVKEKGKQLERVILTRHDCWDAQQQDGRGHAVARGITAVRHADGCVRFWKDGKTLPRPFEIVPGGRLSDTIAAERPLAWGQEKTDWYGYALPGTARIEVTLQDGGTATATAELAPDPWGQGVVLFTGAVPEKAGKRGIFWRGMRFTGFDAAGRELWTYRPTEP</sequence>
<feature type="transmembrane region" description="Helical" evidence="1">
    <location>
        <begin position="44"/>
        <end position="62"/>
    </location>
</feature>
<evidence type="ECO:0000313" key="2">
    <source>
        <dbReference type="EMBL" id="TMR17039.1"/>
    </source>
</evidence>
<keyword evidence="1" id="KW-1133">Transmembrane helix</keyword>
<evidence type="ECO:0000313" key="3">
    <source>
        <dbReference type="Proteomes" id="UP000306628"/>
    </source>
</evidence>
<dbReference type="EMBL" id="VCKX01000363">
    <property type="protein sequence ID" value="TMR17039.1"/>
    <property type="molecule type" value="Genomic_DNA"/>
</dbReference>